<evidence type="ECO:0000256" key="6">
    <source>
        <dbReference type="ARBA" id="ARBA00023163"/>
    </source>
</evidence>
<dbReference type="InterPro" id="IPR058031">
    <property type="entry name" value="AAA_lid_NorR"/>
</dbReference>
<dbReference type="PROSITE" id="PS00688">
    <property type="entry name" value="SIGMA54_INTERACT_3"/>
    <property type="match status" value="1"/>
</dbReference>
<dbReference type="InterPro" id="IPR029016">
    <property type="entry name" value="GAF-like_dom_sf"/>
</dbReference>
<keyword evidence="4" id="KW-0238">DNA-binding</keyword>
<dbReference type="Gene3D" id="3.30.450.40">
    <property type="match status" value="1"/>
</dbReference>
<evidence type="ECO:0000256" key="4">
    <source>
        <dbReference type="ARBA" id="ARBA00023125"/>
    </source>
</evidence>
<keyword evidence="1" id="KW-0547">Nucleotide-binding</keyword>
<keyword evidence="5" id="KW-0010">Activator</keyword>
<dbReference type="Gene3D" id="1.10.10.60">
    <property type="entry name" value="Homeodomain-like"/>
    <property type="match status" value="1"/>
</dbReference>
<dbReference type="Pfam" id="PF00158">
    <property type="entry name" value="Sigma54_activat"/>
    <property type="match status" value="1"/>
</dbReference>
<dbReference type="SUPFAM" id="SSF52540">
    <property type="entry name" value="P-loop containing nucleoside triphosphate hydrolases"/>
    <property type="match status" value="1"/>
</dbReference>
<dbReference type="CDD" id="cd00009">
    <property type="entry name" value="AAA"/>
    <property type="match status" value="1"/>
</dbReference>
<dbReference type="InterPro" id="IPR025944">
    <property type="entry name" value="Sigma_54_int_dom_CS"/>
</dbReference>
<dbReference type="AlphaFoldDB" id="A0A445MXF5"/>
<keyword evidence="6" id="KW-0804">Transcription</keyword>
<evidence type="ECO:0000256" key="5">
    <source>
        <dbReference type="ARBA" id="ARBA00023159"/>
    </source>
</evidence>
<feature type="domain" description="Sigma-54 factor interaction" evidence="8">
    <location>
        <begin position="197"/>
        <end position="427"/>
    </location>
</feature>
<dbReference type="InterPro" id="IPR003593">
    <property type="entry name" value="AAA+_ATPase"/>
</dbReference>
<dbReference type="InterPro" id="IPR002078">
    <property type="entry name" value="Sigma_54_int"/>
</dbReference>
<dbReference type="Gene3D" id="3.40.50.300">
    <property type="entry name" value="P-loop containing nucleotide triphosphate hydrolases"/>
    <property type="match status" value="1"/>
</dbReference>
<protein>
    <recommendedName>
        <fullName evidence="8">Sigma-54 factor interaction domain-containing protein</fullName>
    </recommendedName>
</protein>
<dbReference type="PANTHER" id="PTHR32071">
    <property type="entry name" value="TRANSCRIPTIONAL REGULATORY PROTEIN"/>
    <property type="match status" value="1"/>
</dbReference>
<gene>
    <name evidence="9" type="ORF">PITCH_A2090002</name>
</gene>
<proteinExistence type="predicted"/>
<accession>A0A445MXF5</accession>
<dbReference type="FunFam" id="3.40.50.300:FF:000006">
    <property type="entry name" value="DNA-binding transcriptional regulator NtrC"/>
    <property type="match status" value="1"/>
</dbReference>
<dbReference type="GO" id="GO:0003677">
    <property type="term" value="F:DNA binding"/>
    <property type="evidence" value="ECO:0007669"/>
    <property type="project" value="UniProtKB-KW"/>
</dbReference>
<dbReference type="Pfam" id="PF25601">
    <property type="entry name" value="AAA_lid_14"/>
    <property type="match status" value="1"/>
</dbReference>
<sequence>MGVDENEFFRQATLRLCGTLDIEKAIDRCRRYLERYFPIARIDLNLFEPGLHSMRYIAQSTRYEKQKIQSVIPLSEEARTRIKQELEERQDVIIINNPEENPVTRHLTQVTKNTGVSYMVMYLEIEGEKLGVVAIVAEGKGEFKKEHAALLSLLHDPFAIAMSNALRYQEVLELKDLQADDIRYLHRELLRFSGNEIIGRDFGFKGVMEKVLQVAPLNSPVLLLGETGVGKEVIANAIHYFSPRKEGPFIKINCGALPESLIDSELFGHEKGAFTGAIAKKRGLFERANRGTFFLDEIGELPGQAQTRLLRVLQNHEIKRVGGTESIPVDIRVIVATHRNLEQMVSYQRFRQDLLFRINVFPITIPALRDRKEDIHALVRHFVERKSEEMKLSAIPSVSSEAVDMLKRYDWPGNVRELENLVERALIQYRGQNRNGPLGLEELRPLKIERQKIESSSEELETLKLDEVMATHIKRVLKATNGKIEGPGGASERLGINPSTLRGRMNKLGISYKKKETRNSVPPHTRNLFF</sequence>
<keyword evidence="7" id="KW-0175">Coiled coil</keyword>
<dbReference type="PROSITE" id="PS50045">
    <property type="entry name" value="SIGMA54_INTERACT_4"/>
    <property type="match status" value="1"/>
</dbReference>
<keyword evidence="2" id="KW-0067">ATP-binding</keyword>
<evidence type="ECO:0000256" key="7">
    <source>
        <dbReference type="SAM" id="Coils"/>
    </source>
</evidence>
<dbReference type="InterPro" id="IPR027417">
    <property type="entry name" value="P-loop_NTPase"/>
</dbReference>
<evidence type="ECO:0000256" key="2">
    <source>
        <dbReference type="ARBA" id="ARBA00022840"/>
    </source>
</evidence>
<dbReference type="SMART" id="SM00382">
    <property type="entry name" value="AAA"/>
    <property type="match status" value="1"/>
</dbReference>
<dbReference type="Gene3D" id="1.10.8.60">
    <property type="match status" value="1"/>
</dbReference>
<evidence type="ECO:0000256" key="3">
    <source>
        <dbReference type="ARBA" id="ARBA00023015"/>
    </source>
</evidence>
<reference evidence="9" key="1">
    <citation type="submission" date="2018-01" db="EMBL/GenBank/DDBJ databases">
        <authorList>
            <person name="Regsiter A."/>
            <person name="William W."/>
        </authorList>
    </citation>
    <scope>NUCLEOTIDE SEQUENCE</scope>
    <source>
        <strain evidence="9">TRIP AH-1</strain>
    </source>
</reference>
<feature type="coiled-coil region" evidence="7">
    <location>
        <begin position="415"/>
        <end position="466"/>
    </location>
</feature>
<evidence type="ECO:0000313" key="9">
    <source>
        <dbReference type="EMBL" id="SPD74170.1"/>
    </source>
</evidence>
<dbReference type="EMBL" id="OJIN01000123">
    <property type="protein sequence ID" value="SPD74170.1"/>
    <property type="molecule type" value="Genomic_DNA"/>
</dbReference>
<dbReference type="GO" id="GO:0005524">
    <property type="term" value="F:ATP binding"/>
    <property type="evidence" value="ECO:0007669"/>
    <property type="project" value="UniProtKB-KW"/>
</dbReference>
<evidence type="ECO:0000259" key="8">
    <source>
        <dbReference type="PROSITE" id="PS50045"/>
    </source>
</evidence>
<keyword evidence="3" id="KW-0805">Transcription regulation</keyword>
<name>A0A445MXF5_9BACT</name>
<dbReference type="PROSITE" id="PS00675">
    <property type="entry name" value="SIGMA54_INTERACT_1"/>
    <property type="match status" value="1"/>
</dbReference>
<evidence type="ECO:0000256" key="1">
    <source>
        <dbReference type="ARBA" id="ARBA00022741"/>
    </source>
</evidence>
<dbReference type="GO" id="GO:0006355">
    <property type="term" value="P:regulation of DNA-templated transcription"/>
    <property type="evidence" value="ECO:0007669"/>
    <property type="project" value="InterPro"/>
</dbReference>
<dbReference type="SUPFAM" id="SSF55781">
    <property type="entry name" value="GAF domain-like"/>
    <property type="match status" value="1"/>
</dbReference>
<organism evidence="9">
    <name type="scientific">uncultured Desulfobacterium sp</name>
    <dbReference type="NCBI Taxonomy" id="201089"/>
    <lineage>
        <taxon>Bacteria</taxon>
        <taxon>Pseudomonadati</taxon>
        <taxon>Thermodesulfobacteriota</taxon>
        <taxon>Desulfobacteria</taxon>
        <taxon>Desulfobacterales</taxon>
        <taxon>Desulfobacteriaceae</taxon>
        <taxon>Desulfobacterium</taxon>
        <taxon>environmental samples</taxon>
    </lineage>
</organism>
<dbReference type="PANTHER" id="PTHR32071:SF117">
    <property type="entry name" value="PTS-DEPENDENT DIHYDROXYACETONE KINASE OPERON REGULATORY PROTEIN-RELATED"/>
    <property type="match status" value="1"/>
</dbReference>
<dbReference type="InterPro" id="IPR025662">
    <property type="entry name" value="Sigma_54_int_dom_ATP-bd_1"/>
</dbReference>